<evidence type="ECO:0000256" key="3">
    <source>
        <dbReference type="ARBA" id="ARBA00022741"/>
    </source>
</evidence>
<keyword evidence="4" id="KW-0067">ATP-binding</keyword>
<evidence type="ECO:0000256" key="2">
    <source>
        <dbReference type="ARBA" id="ARBA00022679"/>
    </source>
</evidence>
<gene>
    <name evidence="6" type="ORF">ACHHYP_01548</name>
</gene>
<dbReference type="InterPro" id="IPR051409">
    <property type="entry name" value="Atypical_kinase_ADCK"/>
</dbReference>
<feature type="domain" description="ABC1 atypical kinase-like" evidence="5">
    <location>
        <begin position="225"/>
        <end position="467"/>
    </location>
</feature>
<dbReference type="InterPro" id="IPR004147">
    <property type="entry name" value="ABC1_dom"/>
</dbReference>
<dbReference type="Proteomes" id="UP000243579">
    <property type="component" value="Unassembled WGS sequence"/>
</dbReference>
<evidence type="ECO:0000259" key="5">
    <source>
        <dbReference type="Pfam" id="PF03109"/>
    </source>
</evidence>
<dbReference type="STRING" id="1202772.A0A1V9Z8E2"/>
<protein>
    <recommendedName>
        <fullName evidence="5">ABC1 atypical kinase-like domain-containing protein</fullName>
    </recommendedName>
</protein>
<proteinExistence type="inferred from homology"/>
<reference evidence="6 7" key="1">
    <citation type="journal article" date="2014" name="Genome Biol. Evol.">
        <title>The secreted proteins of Achlya hypogyna and Thraustotheca clavata identify the ancestral oomycete secretome and reveal gene acquisitions by horizontal gene transfer.</title>
        <authorList>
            <person name="Misner I."/>
            <person name="Blouin N."/>
            <person name="Leonard G."/>
            <person name="Richards T.A."/>
            <person name="Lane C.E."/>
        </authorList>
    </citation>
    <scope>NUCLEOTIDE SEQUENCE [LARGE SCALE GENOMIC DNA]</scope>
    <source>
        <strain evidence="6 7">ATCC 48635</strain>
    </source>
</reference>
<sequence>MPTQDWIRVLRGVGLVAEQVVRNAKPLEESSRKLLQHATDLAVLVPQVASQVVAQQQSHPAAPMPSEPTPAPIVPTAPVDVAVSPAPEPFVAEAPFVPAAAPVVPTLPHVPLAEVPKPPPFAPVEMPALQPREWTEKHVPSTPLARIVGFGALAARLAVGTATAVIQNPTGEKQLKNALISDANAERLADALCTMRGAALKLGQMLSIQDESTIPPQLALALDRVRQGAHIMPKAQLHAQLTKAWGDDWRSKFESFDETPVAAASIGQVHQAVLLSGERVAVKIQYPGVAESIASDLLNLKRLVTYMNIFPKGLYIDEIIRVGQEELTVECDYENEAANQRRFHELIRNSPLRDGFIVPAVFDDISTSRVLTTSWISGVPLDKITSLSQEVRNDVARKLLQLTMHELFVWRFMQTDPNWSNFMYDTTQHKIGLVDFGAARPYDKAFVDTYFDIVWGAANMDPAKMMDASFKLGFLTGDESKDMLKAHEQAGMVVGEPFASHEPYDFHNSHLTQRLAQHTDMFMKGRLTPPPQEVYSLHRKLAGAFLMCIKLKAVIPCRDVLEEVAKQYTH</sequence>
<dbReference type="PANTHER" id="PTHR43851">
    <property type="match status" value="1"/>
</dbReference>
<dbReference type="OrthoDB" id="201153at2759"/>
<comment type="caution">
    <text evidence="6">The sequence shown here is derived from an EMBL/GenBank/DDBJ whole genome shotgun (WGS) entry which is preliminary data.</text>
</comment>
<dbReference type="AlphaFoldDB" id="A0A1V9Z8E2"/>
<keyword evidence="7" id="KW-1185">Reference proteome</keyword>
<dbReference type="InterPro" id="IPR011009">
    <property type="entry name" value="Kinase-like_dom_sf"/>
</dbReference>
<dbReference type="Pfam" id="PF03109">
    <property type="entry name" value="ABC1"/>
    <property type="match status" value="1"/>
</dbReference>
<dbReference type="PANTHER" id="PTHR43851:SF3">
    <property type="entry name" value="COENZYME Q8"/>
    <property type="match status" value="1"/>
</dbReference>
<dbReference type="SUPFAM" id="SSF56112">
    <property type="entry name" value="Protein kinase-like (PK-like)"/>
    <property type="match status" value="1"/>
</dbReference>
<comment type="similarity">
    <text evidence="1">Belongs to the protein kinase superfamily. ADCK protein kinase family.</text>
</comment>
<evidence type="ECO:0000256" key="1">
    <source>
        <dbReference type="ARBA" id="ARBA00009670"/>
    </source>
</evidence>
<dbReference type="InterPro" id="IPR034646">
    <property type="entry name" value="ADCK3_dom"/>
</dbReference>
<dbReference type="GO" id="GO:0005524">
    <property type="term" value="F:ATP binding"/>
    <property type="evidence" value="ECO:0007669"/>
    <property type="project" value="UniProtKB-KW"/>
</dbReference>
<accession>A0A1V9Z8E2</accession>
<dbReference type="GO" id="GO:0006744">
    <property type="term" value="P:ubiquinone biosynthetic process"/>
    <property type="evidence" value="ECO:0007669"/>
    <property type="project" value="TreeGrafter"/>
</dbReference>
<keyword evidence="3" id="KW-0547">Nucleotide-binding</keyword>
<dbReference type="EMBL" id="JNBR01000367">
    <property type="protein sequence ID" value="OQR94276.1"/>
    <property type="molecule type" value="Genomic_DNA"/>
</dbReference>
<evidence type="ECO:0000313" key="7">
    <source>
        <dbReference type="Proteomes" id="UP000243579"/>
    </source>
</evidence>
<dbReference type="GO" id="GO:0016740">
    <property type="term" value="F:transferase activity"/>
    <property type="evidence" value="ECO:0007669"/>
    <property type="project" value="UniProtKB-KW"/>
</dbReference>
<evidence type="ECO:0000256" key="4">
    <source>
        <dbReference type="ARBA" id="ARBA00022840"/>
    </source>
</evidence>
<evidence type="ECO:0000313" key="6">
    <source>
        <dbReference type="EMBL" id="OQR94276.1"/>
    </source>
</evidence>
<dbReference type="CDD" id="cd13970">
    <property type="entry name" value="ABC1_ADCK3"/>
    <property type="match status" value="1"/>
</dbReference>
<keyword evidence="2" id="KW-0808">Transferase</keyword>
<name>A0A1V9Z8E2_ACHHY</name>
<organism evidence="6 7">
    <name type="scientific">Achlya hypogyna</name>
    <name type="common">Oomycete</name>
    <name type="synonym">Protoachlya hypogyna</name>
    <dbReference type="NCBI Taxonomy" id="1202772"/>
    <lineage>
        <taxon>Eukaryota</taxon>
        <taxon>Sar</taxon>
        <taxon>Stramenopiles</taxon>
        <taxon>Oomycota</taxon>
        <taxon>Saprolegniomycetes</taxon>
        <taxon>Saprolegniales</taxon>
        <taxon>Achlyaceae</taxon>
        <taxon>Achlya</taxon>
    </lineage>
</organism>